<dbReference type="InterPro" id="IPR013767">
    <property type="entry name" value="PAS_fold"/>
</dbReference>
<evidence type="ECO:0000313" key="2">
    <source>
        <dbReference type="EMBL" id="KKS09725.1"/>
    </source>
</evidence>
<feature type="domain" description="PAS" evidence="1">
    <location>
        <begin position="13"/>
        <end position="89"/>
    </location>
</feature>
<dbReference type="AlphaFoldDB" id="A0A0G0W9T9"/>
<dbReference type="PANTHER" id="PTHR44757:SF2">
    <property type="entry name" value="BIOFILM ARCHITECTURE MAINTENANCE PROTEIN MBAA"/>
    <property type="match status" value="1"/>
</dbReference>
<reference evidence="2 3" key="1">
    <citation type="journal article" date="2015" name="Nature">
        <title>rRNA introns, odd ribosomes, and small enigmatic genomes across a large radiation of phyla.</title>
        <authorList>
            <person name="Brown C.T."/>
            <person name="Hug L.A."/>
            <person name="Thomas B.C."/>
            <person name="Sharon I."/>
            <person name="Castelle C.J."/>
            <person name="Singh A."/>
            <person name="Wilkins M.J."/>
            <person name="Williams K.H."/>
            <person name="Banfield J.F."/>
        </authorList>
    </citation>
    <scope>NUCLEOTIDE SEQUENCE [LARGE SCALE GENOMIC DNA]</scope>
</reference>
<dbReference type="InterPro" id="IPR052155">
    <property type="entry name" value="Biofilm_reg_signaling"/>
</dbReference>
<dbReference type="InterPro" id="IPR000014">
    <property type="entry name" value="PAS"/>
</dbReference>
<dbReference type="Pfam" id="PF13426">
    <property type="entry name" value="PAS_9"/>
    <property type="match status" value="1"/>
</dbReference>
<dbReference type="SUPFAM" id="SSF55785">
    <property type="entry name" value="PYP-like sensor domain (PAS domain)"/>
    <property type="match status" value="2"/>
</dbReference>
<dbReference type="GO" id="GO:0006355">
    <property type="term" value="P:regulation of DNA-templated transcription"/>
    <property type="evidence" value="ECO:0007669"/>
    <property type="project" value="InterPro"/>
</dbReference>
<dbReference type="NCBIfam" id="TIGR00229">
    <property type="entry name" value="sensory_box"/>
    <property type="match status" value="2"/>
</dbReference>
<dbReference type="Pfam" id="PF00989">
    <property type="entry name" value="PAS"/>
    <property type="match status" value="1"/>
</dbReference>
<dbReference type="CDD" id="cd00130">
    <property type="entry name" value="PAS"/>
    <property type="match status" value="2"/>
</dbReference>
<dbReference type="InterPro" id="IPR035965">
    <property type="entry name" value="PAS-like_dom_sf"/>
</dbReference>
<dbReference type="PANTHER" id="PTHR44757">
    <property type="entry name" value="DIGUANYLATE CYCLASE DGCP"/>
    <property type="match status" value="1"/>
</dbReference>
<dbReference type="PROSITE" id="PS50112">
    <property type="entry name" value="PAS"/>
    <property type="match status" value="2"/>
</dbReference>
<feature type="domain" description="PAS" evidence="1">
    <location>
        <begin position="135"/>
        <end position="205"/>
    </location>
</feature>
<dbReference type="SMART" id="SM00091">
    <property type="entry name" value="PAS"/>
    <property type="match status" value="2"/>
</dbReference>
<dbReference type="EMBL" id="LCBL01000001">
    <property type="protein sequence ID" value="KKS09725.1"/>
    <property type="molecule type" value="Genomic_DNA"/>
</dbReference>
<organism evidence="2 3">
    <name type="scientific">candidate division CPR2 bacterium GW2011_GWC1_41_48</name>
    <dbReference type="NCBI Taxonomy" id="1618344"/>
    <lineage>
        <taxon>Bacteria</taxon>
        <taxon>Bacteria division CPR2</taxon>
    </lineage>
</organism>
<gene>
    <name evidence="2" type="ORF">UU65_C0001G0130</name>
</gene>
<evidence type="ECO:0000313" key="3">
    <source>
        <dbReference type="Proteomes" id="UP000033869"/>
    </source>
</evidence>
<proteinExistence type="predicted"/>
<dbReference type="Proteomes" id="UP000033869">
    <property type="component" value="Unassembled WGS sequence"/>
</dbReference>
<keyword evidence="2" id="KW-0808">Transferase</keyword>
<dbReference type="GO" id="GO:0016301">
    <property type="term" value="F:kinase activity"/>
    <property type="evidence" value="ECO:0007669"/>
    <property type="project" value="UniProtKB-KW"/>
</dbReference>
<accession>A0A0G0W9T9</accession>
<dbReference type="Gene3D" id="3.30.450.20">
    <property type="entry name" value="PAS domain"/>
    <property type="match status" value="2"/>
</dbReference>
<name>A0A0G0W9T9_UNCC2</name>
<sequence>MTNRDEKHIEINSKMSINESLENLSEFVVILDFKGSIRYANNRLLKKIGLKKDDVLEHSFFNTLISKNIEPQMREHFNDLILKKTATNKCRNELTKSDGNKIFASWFLSILKIDEKEYVMCTGVGITDEFKAEENNILFTNVIERSLEAIIIVSLDSKILEWNDGAEKLLGFNRNEMIGKSFFEIIPKGKIDETKQCIEILHQNKYHNFQSVRLTKDNQIINVAISANLITDTNGKPIAISSFLRDMGDFLKQEDELKYHVAVLEDKNRALTILEKFVVSRELKMLELKNEILNLKRALAKETDPNTE</sequence>
<comment type="caution">
    <text evidence="2">The sequence shown here is derived from an EMBL/GenBank/DDBJ whole genome shotgun (WGS) entry which is preliminary data.</text>
</comment>
<protein>
    <submittedName>
        <fullName evidence="2">Signal transduction histidine kinase</fullName>
    </submittedName>
</protein>
<keyword evidence="2" id="KW-0418">Kinase</keyword>
<evidence type="ECO:0000259" key="1">
    <source>
        <dbReference type="PROSITE" id="PS50112"/>
    </source>
</evidence>